<dbReference type="CDD" id="cd07377">
    <property type="entry name" value="WHTH_GntR"/>
    <property type="match status" value="1"/>
</dbReference>
<dbReference type="PANTHER" id="PTHR43537:SF45">
    <property type="entry name" value="GNTR FAMILY REGULATORY PROTEIN"/>
    <property type="match status" value="1"/>
</dbReference>
<keyword evidence="2" id="KW-0238">DNA-binding</keyword>
<dbReference type="PANTHER" id="PTHR43537">
    <property type="entry name" value="TRANSCRIPTIONAL REGULATOR, GNTR FAMILY"/>
    <property type="match status" value="1"/>
</dbReference>
<protein>
    <submittedName>
        <fullName evidence="5">GntR family transcriptional regulator</fullName>
    </submittedName>
</protein>
<dbReference type="GO" id="GO:0003700">
    <property type="term" value="F:DNA-binding transcription factor activity"/>
    <property type="evidence" value="ECO:0007669"/>
    <property type="project" value="InterPro"/>
</dbReference>
<organism evidence="5 6">
    <name type="scientific">Pigmentiphaga aceris</name>
    <dbReference type="NCBI Taxonomy" id="1940612"/>
    <lineage>
        <taxon>Bacteria</taxon>
        <taxon>Pseudomonadati</taxon>
        <taxon>Pseudomonadota</taxon>
        <taxon>Betaproteobacteria</taxon>
        <taxon>Burkholderiales</taxon>
        <taxon>Alcaligenaceae</taxon>
        <taxon>Pigmentiphaga</taxon>
    </lineage>
</organism>
<name>A0A5C0AQT1_9BURK</name>
<evidence type="ECO:0000259" key="4">
    <source>
        <dbReference type="PROSITE" id="PS50949"/>
    </source>
</evidence>
<keyword evidence="6" id="KW-1185">Reference proteome</keyword>
<dbReference type="AlphaFoldDB" id="A0A5C0AQT1"/>
<reference evidence="5 6" key="1">
    <citation type="submission" date="2019-08" db="EMBL/GenBank/DDBJ databases">
        <title>Amphibian skin-associated Pigmentiphaga: genome sequence and occurrence across geography and hosts.</title>
        <authorList>
            <person name="Bletz M.C."/>
            <person name="Bunk B."/>
            <person name="Sproeer C."/>
            <person name="Biwer P."/>
            <person name="Reiter S."/>
            <person name="Rabemananjara F.C.E."/>
            <person name="Schulz S."/>
            <person name="Overmann J."/>
            <person name="Vences M."/>
        </authorList>
    </citation>
    <scope>NUCLEOTIDE SEQUENCE [LARGE SCALE GENOMIC DNA]</scope>
    <source>
        <strain evidence="5 6">Mada1488</strain>
    </source>
</reference>
<dbReference type="GO" id="GO:0003677">
    <property type="term" value="F:DNA binding"/>
    <property type="evidence" value="ECO:0007669"/>
    <property type="project" value="UniProtKB-KW"/>
</dbReference>
<dbReference type="RefSeq" id="WP_148811778.1">
    <property type="nucleotide sequence ID" value="NZ_CP043046.1"/>
</dbReference>
<dbReference type="InterPro" id="IPR008920">
    <property type="entry name" value="TF_FadR/GntR_C"/>
</dbReference>
<gene>
    <name evidence="5" type="ORF">FXN63_00385</name>
</gene>
<dbReference type="InterPro" id="IPR036390">
    <property type="entry name" value="WH_DNA-bd_sf"/>
</dbReference>
<evidence type="ECO:0000256" key="2">
    <source>
        <dbReference type="ARBA" id="ARBA00023125"/>
    </source>
</evidence>
<dbReference type="InterPro" id="IPR000524">
    <property type="entry name" value="Tscrpt_reg_HTH_GntR"/>
</dbReference>
<evidence type="ECO:0000313" key="6">
    <source>
        <dbReference type="Proteomes" id="UP000325161"/>
    </source>
</evidence>
<evidence type="ECO:0000256" key="3">
    <source>
        <dbReference type="ARBA" id="ARBA00023163"/>
    </source>
</evidence>
<sequence length="246" mass="26543">MKTQQLRPVSKLSAEAQATGSLRDFILSGSLKPGARLTEIALAEQMGVARATLRTALHRLASEGIVVQIPYTGWQVAELSANDVWELWTLRGSLESLAAKLAAQSTDPAVKNGIRKAYDKLLAACATGNMEAISEADFALHRTIIDLVGHSRLQRQYQLVEQQVRLYILTSNSFVADGPEDIIEQHRPMMDALLAGNATAAAEAAWQHNESEGHRLSAWLAQEAAASAAAAVQAAPRKTRGPRKAT</sequence>
<dbReference type="Gene3D" id="1.10.10.10">
    <property type="entry name" value="Winged helix-like DNA-binding domain superfamily/Winged helix DNA-binding domain"/>
    <property type="match status" value="1"/>
</dbReference>
<dbReference type="Proteomes" id="UP000325161">
    <property type="component" value="Chromosome"/>
</dbReference>
<dbReference type="Gene3D" id="1.20.120.530">
    <property type="entry name" value="GntR ligand-binding domain-like"/>
    <property type="match status" value="1"/>
</dbReference>
<dbReference type="InterPro" id="IPR036388">
    <property type="entry name" value="WH-like_DNA-bd_sf"/>
</dbReference>
<keyword evidence="3" id="KW-0804">Transcription</keyword>
<dbReference type="Pfam" id="PF00392">
    <property type="entry name" value="GntR"/>
    <property type="match status" value="1"/>
</dbReference>
<dbReference type="OrthoDB" id="8903404at2"/>
<dbReference type="InterPro" id="IPR011711">
    <property type="entry name" value="GntR_C"/>
</dbReference>
<dbReference type="KEGG" id="pacr:FXN63_00385"/>
<dbReference type="SUPFAM" id="SSF46785">
    <property type="entry name" value="Winged helix' DNA-binding domain"/>
    <property type="match status" value="1"/>
</dbReference>
<dbReference type="SUPFAM" id="SSF48008">
    <property type="entry name" value="GntR ligand-binding domain-like"/>
    <property type="match status" value="1"/>
</dbReference>
<feature type="domain" description="HTH gntR-type" evidence="4">
    <location>
        <begin position="12"/>
        <end position="79"/>
    </location>
</feature>
<evidence type="ECO:0000313" key="5">
    <source>
        <dbReference type="EMBL" id="QEI04459.1"/>
    </source>
</evidence>
<proteinExistence type="predicted"/>
<dbReference type="EMBL" id="CP043046">
    <property type="protein sequence ID" value="QEI04459.1"/>
    <property type="molecule type" value="Genomic_DNA"/>
</dbReference>
<dbReference type="SMART" id="SM00345">
    <property type="entry name" value="HTH_GNTR"/>
    <property type="match status" value="1"/>
</dbReference>
<dbReference type="PROSITE" id="PS50949">
    <property type="entry name" value="HTH_GNTR"/>
    <property type="match status" value="1"/>
</dbReference>
<evidence type="ECO:0000256" key="1">
    <source>
        <dbReference type="ARBA" id="ARBA00023015"/>
    </source>
</evidence>
<dbReference type="SMART" id="SM00895">
    <property type="entry name" value="FCD"/>
    <property type="match status" value="1"/>
</dbReference>
<dbReference type="PRINTS" id="PR00035">
    <property type="entry name" value="HTHGNTR"/>
</dbReference>
<accession>A0A5C0AQT1</accession>
<dbReference type="Pfam" id="PF07729">
    <property type="entry name" value="FCD"/>
    <property type="match status" value="1"/>
</dbReference>
<keyword evidence="1" id="KW-0805">Transcription regulation</keyword>